<keyword evidence="4" id="KW-0808">Transferase</keyword>
<evidence type="ECO:0000256" key="2">
    <source>
        <dbReference type="ARBA" id="ARBA00022898"/>
    </source>
</evidence>
<reference evidence="4 5" key="1">
    <citation type="submission" date="2023-08" db="EMBL/GenBank/DDBJ databases">
        <authorList>
            <person name="Park J.-S."/>
        </authorList>
    </citation>
    <scope>NUCLEOTIDE SEQUENCE [LARGE SCALE GENOMIC DNA]</scope>
    <source>
        <strain evidence="4 5">2205SS18-9</strain>
    </source>
</reference>
<protein>
    <submittedName>
        <fullName evidence="4">Cysteine synthase family protein</fullName>
        <ecNumber evidence="4">2.5.1.-</ecNumber>
    </submittedName>
</protein>
<dbReference type="RefSeq" id="WP_305992162.1">
    <property type="nucleotide sequence ID" value="NZ_JAVAMP010000004.1"/>
</dbReference>
<dbReference type="InterPro" id="IPR001926">
    <property type="entry name" value="TrpB-like_PALP"/>
</dbReference>
<dbReference type="Proteomes" id="UP001231941">
    <property type="component" value="Unassembled WGS sequence"/>
</dbReference>
<evidence type="ECO:0000313" key="5">
    <source>
        <dbReference type="Proteomes" id="UP001231941"/>
    </source>
</evidence>
<dbReference type="Pfam" id="PF00291">
    <property type="entry name" value="PALP"/>
    <property type="match status" value="1"/>
</dbReference>
<organism evidence="4 5">
    <name type="scientific">Chengkuizengella axinellae</name>
    <dbReference type="NCBI Taxonomy" id="3064388"/>
    <lineage>
        <taxon>Bacteria</taxon>
        <taxon>Bacillati</taxon>
        <taxon>Bacillota</taxon>
        <taxon>Bacilli</taxon>
        <taxon>Bacillales</taxon>
        <taxon>Paenibacillaceae</taxon>
        <taxon>Chengkuizengella</taxon>
    </lineage>
</organism>
<sequence>MISNSIVDTIGRTPLVRLRGDNKIVGQLYAKMEMLNPFGMKDRVAKKIILEAKKTGILKEGTPIIESSSGTMACGVALVGTLLGHEVHIVTDPRIDPITMAKLKSLGCHVHVVDKMGHQGWQSARLELLSQLMDELPNAFCPRQYENPNNPKAYEELSNELIHDLGDVDILIGAVGSGGSLSGSAKALKKYNADLKVIAVDSTGSVIFGQPDRANRLQGGLGNSLIAPNVQYSVMDEIHWLNDQEAFTATLELACKEKIFAGNSSGSVYAVARWIARQVSAETKIVAIFPDRGDRYTNTIYNEAYRKSNGIRRQLPSAPIRIEAPSVVESWSYLTISDVIEHQQLVVKDVVHAL</sequence>
<proteinExistence type="predicted"/>
<dbReference type="CDD" id="cd01561">
    <property type="entry name" value="CBS_like"/>
    <property type="match status" value="1"/>
</dbReference>
<dbReference type="Gene3D" id="3.40.50.1100">
    <property type="match status" value="2"/>
</dbReference>
<gene>
    <name evidence="4" type="ORF">Q5Y73_12150</name>
</gene>
<feature type="domain" description="Tryptophan synthase beta chain-like PALP" evidence="3">
    <location>
        <begin position="8"/>
        <end position="291"/>
    </location>
</feature>
<comment type="cofactor">
    <cofactor evidence="1">
        <name>pyridoxal 5'-phosphate</name>
        <dbReference type="ChEBI" id="CHEBI:597326"/>
    </cofactor>
</comment>
<keyword evidence="5" id="KW-1185">Reference proteome</keyword>
<dbReference type="PANTHER" id="PTHR10314">
    <property type="entry name" value="CYSTATHIONINE BETA-SYNTHASE"/>
    <property type="match status" value="1"/>
</dbReference>
<dbReference type="InterPro" id="IPR036052">
    <property type="entry name" value="TrpB-like_PALP_sf"/>
</dbReference>
<name>A0ABT9J0D3_9BACL</name>
<evidence type="ECO:0000259" key="3">
    <source>
        <dbReference type="Pfam" id="PF00291"/>
    </source>
</evidence>
<dbReference type="InterPro" id="IPR050214">
    <property type="entry name" value="Cys_Synth/Cystath_Beta-Synth"/>
</dbReference>
<comment type="caution">
    <text evidence="4">The sequence shown here is derived from an EMBL/GenBank/DDBJ whole genome shotgun (WGS) entry which is preliminary data.</text>
</comment>
<dbReference type="GO" id="GO:0016740">
    <property type="term" value="F:transferase activity"/>
    <property type="evidence" value="ECO:0007669"/>
    <property type="project" value="UniProtKB-KW"/>
</dbReference>
<dbReference type="SUPFAM" id="SSF53686">
    <property type="entry name" value="Tryptophan synthase beta subunit-like PLP-dependent enzymes"/>
    <property type="match status" value="1"/>
</dbReference>
<accession>A0ABT9J0D3</accession>
<evidence type="ECO:0000256" key="1">
    <source>
        <dbReference type="ARBA" id="ARBA00001933"/>
    </source>
</evidence>
<evidence type="ECO:0000313" key="4">
    <source>
        <dbReference type="EMBL" id="MDP5274862.1"/>
    </source>
</evidence>
<dbReference type="EMBL" id="JAVAMP010000004">
    <property type="protein sequence ID" value="MDP5274862.1"/>
    <property type="molecule type" value="Genomic_DNA"/>
</dbReference>
<dbReference type="EC" id="2.5.1.-" evidence="4"/>
<keyword evidence="2" id="KW-0663">Pyridoxal phosphate</keyword>